<dbReference type="HOGENOM" id="CLU_2776834_0_0_1"/>
<dbReference type="AlphaFoldDB" id="A0A0C3ELX0"/>
<reference evidence="2" key="2">
    <citation type="submission" date="2015-01" db="EMBL/GenBank/DDBJ databases">
        <title>Evolutionary Origins and Diversification of the Mycorrhizal Mutualists.</title>
        <authorList>
            <consortium name="DOE Joint Genome Institute"/>
            <consortium name="Mycorrhizal Genomics Consortium"/>
            <person name="Kohler A."/>
            <person name="Kuo A."/>
            <person name="Nagy L.G."/>
            <person name="Floudas D."/>
            <person name="Copeland A."/>
            <person name="Barry K.W."/>
            <person name="Cichocki N."/>
            <person name="Veneault-Fourrey C."/>
            <person name="LaButti K."/>
            <person name="Lindquist E.A."/>
            <person name="Lipzen A."/>
            <person name="Lundell T."/>
            <person name="Morin E."/>
            <person name="Murat C."/>
            <person name="Riley R."/>
            <person name="Ohm R."/>
            <person name="Sun H."/>
            <person name="Tunlid A."/>
            <person name="Henrissat B."/>
            <person name="Grigoriev I.V."/>
            <person name="Hibbett D.S."/>
            <person name="Martin F."/>
        </authorList>
    </citation>
    <scope>NUCLEOTIDE SEQUENCE [LARGE SCALE GENOMIC DNA]</scope>
    <source>
        <strain evidence="2">F 1598</strain>
    </source>
</reference>
<keyword evidence="2" id="KW-1185">Reference proteome</keyword>
<sequence>MAGSSDVLPNLTKIHSWRDRDALNALVSLADAKQYRARWTEVASWIGIIAKVRKQERRSIKQGFNDNSR</sequence>
<proteinExistence type="predicted"/>
<gene>
    <name evidence="1" type="ORF">PILCRDRAFT_829056</name>
</gene>
<name>A0A0C3ELX0_PILCF</name>
<organism evidence="1 2">
    <name type="scientific">Piloderma croceum (strain F 1598)</name>
    <dbReference type="NCBI Taxonomy" id="765440"/>
    <lineage>
        <taxon>Eukaryota</taxon>
        <taxon>Fungi</taxon>
        <taxon>Dikarya</taxon>
        <taxon>Basidiomycota</taxon>
        <taxon>Agaricomycotina</taxon>
        <taxon>Agaricomycetes</taxon>
        <taxon>Agaricomycetidae</taxon>
        <taxon>Atheliales</taxon>
        <taxon>Atheliaceae</taxon>
        <taxon>Piloderma</taxon>
    </lineage>
</organism>
<dbReference type="Proteomes" id="UP000054166">
    <property type="component" value="Unassembled WGS sequence"/>
</dbReference>
<protein>
    <submittedName>
        <fullName evidence="1">Uncharacterized protein</fullName>
    </submittedName>
</protein>
<dbReference type="EMBL" id="KN833079">
    <property type="protein sequence ID" value="KIM73575.1"/>
    <property type="molecule type" value="Genomic_DNA"/>
</dbReference>
<evidence type="ECO:0000313" key="1">
    <source>
        <dbReference type="EMBL" id="KIM73575.1"/>
    </source>
</evidence>
<accession>A0A0C3ELX0</accession>
<dbReference type="InParanoid" id="A0A0C3ELX0"/>
<evidence type="ECO:0000313" key="2">
    <source>
        <dbReference type="Proteomes" id="UP000054166"/>
    </source>
</evidence>
<reference evidence="1 2" key="1">
    <citation type="submission" date="2014-04" db="EMBL/GenBank/DDBJ databases">
        <authorList>
            <consortium name="DOE Joint Genome Institute"/>
            <person name="Kuo A."/>
            <person name="Tarkka M."/>
            <person name="Buscot F."/>
            <person name="Kohler A."/>
            <person name="Nagy L.G."/>
            <person name="Floudas D."/>
            <person name="Copeland A."/>
            <person name="Barry K.W."/>
            <person name="Cichocki N."/>
            <person name="Veneault-Fourrey C."/>
            <person name="LaButti K."/>
            <person name="Lindquist E.A."/>
            <person name="Lipzen A."/>
            <person name="Lundell T."/>
            <person name="Morin E."/>
            <person name="Murat C."/>
            <person name="Sun H."/>
            <person name="Tunlid A."/>
            <person name="Henrissat B."/>
            <person name="Grigoriev I.V."/>
            <person name="Hibbett D.S."/>
            <person name="Martin F."/>
            <person name="Nordberg H.P."/>
            <person name="Cantor M.N."/>
            <person name="Hua S.X."/>
        </authorList>
    </citation>
    <scope>NUCLEOTIDE SEQUENCE [LARGE SCALE GENOMIC DNA]</scope>
    <source>
        <strain evidence="1 2">F 1598</strain>
    </source>
</reference>